<name>A0A1D8KBJ9_9GAMM</name>
<accession>A0A1D8KBJ9</accession>
<comment type="subcellular location">
    <subcellularLocation>
        <location evidence="1 7">Cell membrane</location>
        <topology evidence="1 7">Multi-pass membrane protein</topology>
    </subcellularLocation>
</comment>
<dbReference type="GO" id="GO:0005886">
    <property type="term" value="C:plasma membrane"/>
    <property type="evidence" value="ECO:0007669"/>
    <property type="project" value="UniProtKB-SubCell"/>
</dbReference>
<keyword evidence="5 7" id="KW-1133">Transmembrane helix</keyword>
<organism evidence="9 10">
    <name type="scientific">Acidihalobacter aeolianus</name>
    <dbReference type="NCBI Taxonomy" id="2792603"/>
    <lineage>
        <taxon>Bacteria</taxon>
        <taxon>Pseudomonadati</taxon>
        <taxon>Pseudomonadota</taxon>
        <taxon>Gammaproteobacteria</taxon>
        <taxon>Chromatiales</taxon>
        <taxon>Ectothiorhodospiraceae</taxon>
        <taxon>Acidihalobacter</taxon>
    </lineage>
</organism>
<reference evidence="9 10" key="1">
    <citation type="submission" date="2016-09" db="EMBL/GenBank/DDBJ databases">
        <title>Acidihalobacter prosperus V6 (DSM14174).</title>
        <authorList>
            <person name="Khaleque H.N."/>
            <person name="Ramsay J.P."/>
            <person name="Murphy R.J.T."/>
            <person name="Kaksonen A.H."/>
            <person name="Boxall N.J."/>
            <person name="Watkin E.L.J."/>
        </authorList>
    </citation>
    <scope>NUCLEOTIDE SEQUENCE [LARGE SCALE GENOMIC DNA]</scope>
    <source>
        <strain evidence="9 10">V6</strain>
    </source>
</reference>
<dbReference type="Proteomes" id="UP000095342">
    <property type="component" value="Chromosome"/>
</dbReference>
<dbReference type="Pfam" id="PF00528">
    <property type="entry name" value="BPD_transp_1"/>
    <property type="match status" value="1"/>
</dbReference>
<evidence type="ECO:0000256" key="4">
    <source>
        <dbReference type="ARBA" id="ARBA00022692"/>
    </source>
</evidence>
<feature type="transmembrane region" description="Helical" evidence="7">
    <location>
        <begin position="226"/>
        <end position="247"/>
    </location>
</feature>
<dbReference type="AlphaFoldDB" id="A0A1D8KBJ9"/>
<feature type="transmembrane region" description="Helical" evidence="7">
    <location>
        <begin position="70"/>
        <end position="89"/>
    </location>
</feature>
<comment type="similarity">
    <text evidence="7">Belongs to the binding-protein-dependent transport system permease family.</text>
</comment>
<keyword evidence="10" id="KW-1185">Reference proteome</keyword>
<keyword evidence="2 7" id="KW-0813">Transport</keyword>
<dbReference type="FunFam" id="1.10.3720.10:FF:000003">
    <property type="entry name" value="Aliphatic sulfonate ABC transporter permease"/>
    <property type="match status" value="1"/>
</dbReference>
<dbReference type="EMBL" id="CP017448">
    <property type="protein sequence ID" value="AOV18331.1"/>
    <property type="molecule type" value="Genomic_DNA"/>
</dbReference>
<evidence type="ECO:0000256" key="5">
    <source>
        <dbReference type="ARBA" id="ARBA00022989"/>
    </source>
</evidence>
<evidence type="ECO:0000259" key="8">
    <source>
        <dbReference type="PROSITE" id="PS50928"/>
    </source>
</evidence>
<feature type="transmembrane region" description="Helical" evidence="7">
    <location>
        <begin position="101"/>
        <end position="121"/>
    </location>
</feature>
<dbReference type="InterPro" id="IPR035906">
    <property type="entry name" value="MetI-like_sf"/>
</dbReference>
<dbReference type="KEGG" id="aaeo:BJI67_00490"/>
<evidence type="ECO:0000256" key="6">
    <source>
        <dbReference type="ARBA" id="ARBA00023136"/>
    </source>
</evidence>
<evidence type="ECO:0000313" key="9">
    <source>
        <dbReference type="EMBL" id="AOV18331.1"/>
    </source>
</evidence>
<dbReference type="SUPFAM" id="SSF161098">
    <property type="entry name" value="MetI-like"/>
    <property type="match status" value="1"/>
</dbReference>
<sequence>MVLERLKRHSIQVLSLVVGVVIWQILTVKGVQFILNFNNLPTPVQVGQQFYQLIGTKTFYIDIGTSLRRIGISFLFAVVIGMTAGIAMGRSRLARDIIFPYIEILRPIPAVAWIPLSIIMWPTNEASILFITFLGAVFPIAINTMQGVQQTPELLIRAAATLGAKRFSVLRHVILPSALPSISTGLAVGMGVSWFSLLAGEIISGQYGIGYFTWESYELIRYPDVVVGMVTIGVLGTLSTSLVRLAARLLLRWVPPEQR</sequence>
<keyword evidence="6 7" id="KW-0472">Membrane</keyword>
<evidence type="ECO:0000313" key="10">
    <source>
        <dbReference type="Proteomes" id="UP000095342"/>
    </source>
</evidence>
<evidence type="ECO:0000256" key="2">
    <source>
        <dbReference type="ARBA" id="ARBA00022448"/>
    </source>
</evidence>
<dbReference type="PANTHER" id="PTHR30151">
    <property type="entry name" value="ALKANE SULFONATE ABC TRANSPORTER-RELATED, MEMBRANE SUBUNIT"/>
    <property type="match status" value="1"/>
</dbReference>
<proteinExistence type="inferred from homology"/>
<feature type="domain" description="ABC transmembrane type-1" evidence="8">
    <location>
        <begin position="63"/>
        <end position="244"/>
    </location>
</feature>
<keyword evidence="3" id="KW-1003">Cell membrane</keyword>
<dbReference type="PROSITE" id="PS50928">
    <property type="entry name" value="ABC_TM1"/>
    <property type="match status" value="1"/>
</dbReference>
<dbReference type="CDD" id="cd06261">
    <property type="entry name" value="TM_PBP2"/>
    <property type="match status" value="1"/>
</dbReference>
<evidence type="ECO:0000256" key="1">
    <source>
        <dbReference type="ARBA" id="ARBA00004651"/>
    </source>
</evidence>
<feature type="transmembrane region" description="Helical" evidence="7">
    <location>
        <begin position="127"/>
        <end position="148"/>
    </location>
</feature>
<protein>
    <submittedName>
        <fullName evidence="9">ABC transporter permease</fullName>
    </submittedName>
</protein>
<gene>
    <name evidence="9" type="ORF">BJI67_00490</name>
</gene>
<evidence type="ECO:0000256" key="7">
    <source>
        <dbReference type="RuleBase" id="RU363032"/>
    </source>
</evidence>
<feature type="transmembrane region" description="Helical" evidence="7">
    <location>
        <begin position="169"/>
        <end position="188"/>
    </location>
</feature>
<evidence type="ECO:0000256" key="3">
    <source>
        <dbReference type="ARBA" id="ARBA00022475"/>
    </source>
</evidence>
<keyword evidence="4 7" id="KW-0812">Transmembrane</keyword>
<dbReference type="PANTHER" id="PTHR30151:SF0">
    <property type="entry name" value="ABC TRANSPORTER PERMEASE PROTEIN MJ0413-RELATED"/>
    <property type="match status" value="1"/>
</dbReference>
<feature type="transmembrane region" description="Helical" evidence="7">
    <location>
        <begin position="12"/>
        <end position="35"/>
    </location>
</feature>
<dbReference type="Gene3D" id="1.10.3720.10">
    <property type="entry name" value="MetI-like"/>
    <property type="match status" value="1"/>
</dbReference>
<dbReference type="InterPro" id="IPR000515">
    <property type="entry name" value="MetI-like"/>
</dbReference>
<dbReference type="GO" id="GO:0042918">
    <property type="term" value="P:alkanesulfonate transmembrane transport"/>
    <property type="evidence" value="ECO:0007669"/>
    <property type="project" value="UniProtKB-ARBA"/>
</dbReference>